<organism evidence="1 2">
    <name type="scientific">Herpetosiphon geysericola</name>
    <dbReference type="NCBI Taxonomy" id="70996"/>
    <lineage>
        <taxon>Bacteria</taxon>
        <taxon>Bacillati</taxon>
        <taxon>Chloroflexota</taxon>
        <taxon>Chloroflexia</taxon>
        <taxon>Herpetosiphonales</taxon>
        <taxon>Herpetosiphonaceae</taxon>
        <taxon>Herpetosiphon</taxon>
    </lineage>
</organism>
<dbReference type="STRING" id="70996.SE18_08175"/>
<dbReference type="InterPro" id="IPR025629">
    <property type="entry name" value="DUF4287"/>
</dbReference>
<proteinExistence type="predicted"/>
<protein>
    <recommendedName>
        <fullName evidence="3">DUF4287 domain-containing protein</fullName>
    </recommendedName>
</protein>
<name>A0A0P6YDL4_9CHLR</name>
<dbReference type="Proteomes" id="UP000050277">
    <property type="component" value="Unassembled WGS sequence"/>
</dbReference>
<reference evidence="1 2" key="1">
    <citation type="submission" date="2015-07" db="EMBL/GenBank/DDBJ databases">
        <title>Whole genome sequence of Herpetosiphon geysericola DSM 7119.</title>
        <authorList>
            <person name="Hemp J."/>
            <person name="Ward L.M."/>
            <person name="Pace L.A."/>
            <person name="Fischer W.W."/>
        </authorList>
    </citation>
    <scope>NUCLEOTIDE SEQUENCE [LARGE SCALE GENOMIC DNA]</scope>
    <source>
        <strain evidence="1 2">DSM 7119</strain>
    </source>
</reference>
<dbReference type="RefSeq" id="WP_054533944.1">
    <property type="nucleotide sequence ID" value="NZ_LGKP01000013.1"/>
</dbReference>
<comment type="caution">
    <text evidence="1">The sequence shown here is derived from an EMBL/GenBank/DDBJ whole genome shotgun (WGS) entry which is preliminary data.</text>
</comment>
<accession>A0A0P6YDL4</accession>
<keyword evidence="2" id="KW-1185">Reference proteome</keyword>
<dbReference type="AlphaFoldDB" id="A0A0P6YDL4"/>
<gene>
    <name evidence="1" type="ORF">SE18_08175</name>
</gene>
<evidence type="ECO:0008006" key="3">
    <source>
        <dbReference type="Google" id="ProtNLM"/>
    </source>
</evidence>
<evidence type="ECO:0000313" key="2">
    <source>
        <dbReference type="Proteomes" id="UP000050277"/>
    </source>
</evidence>
<dbReference type="OrthoDB" id="9809825at2"/>
<evidence type="ECO:0000313" key="1">
    <source>
        <dbReference type="EMBL" id="KPL90174.1"/>
    </source>
</evidence>
<dbReference type="PATRIC" id="fig|70996.4.peg.870"/>
<sequence>MTKEPSVKGPASYFPAIEKTYGQSIDHWMTILDGMADKTHMQMVATLKAEYAMGHGHANALVAYYRAQQQ</sequence>
<dbReference type="EMBL" id="LGKP01000013">
    <property type="protein sequence ID" value="KPL90174.1"/>
    <property type="molecule type" value="Genomic_DNA"/>
</dbReference>
<dbReference type="Pfam" id="PF14117">
    <property type="entry name" value="DUF4287"/>
    <property type="match status" value="1"/>
</dbReference>